<dbReference type="Gene3D" id="3.40.225.10">
    <property type="entry name" value="Class II aldolase/adducin N-terminal domain"/>
    <property type="match status" value="1"/>
</dbReference>
<evidence type="ECO:0000259" key="3">
    <source>
        <dbReference type="SMART" id="SM01007"/>
    </source>
</evidence>
<dbReference type="PANTHER" id="PTHR22789">
    <property type="entry name" value="FUCULOSE PHOSPHATE ALDOLASE"/>
    <property type="match status" value="1"/>
</dbReference>
<dbReference type="GO" id="GO:0008742">
    <property type="term" value="F:L-ribulose-phosphate 4-epimerase activity"/>
    <property type="evidence" value="ECO:0007669"/>
    <property type="project" value="UniProtKB-EC"/>
</dbReference>
<keyword evidence="2 4" id="KW-0456">Lyase</keyword>
<organism evidence="4 5">
    <name type="scientific">Brooklawnia cerclae</name>
    <dbReference type="NCBI Taxonomy" id="349934"/>
    <lineage>
        <taxon>Bacteria</taxon>
        <taxon>Bacillati</taxon>
        <taxon>Actinomycetota</taxon>
        <taxon>Actinomycetes</taxon>
        <taxon>Propionibacteriales</taxon>
        <taxon>Propionibacteriaceae</taxon>
        <taxon>Brooklawnia</taxon>
    </lineage>
</organism>
<name>A0ABX0SF29_9ACTN</name>
<feature type="domain" description="Class II aldolase/adducin N-terminal" evidence="3">
    <location>
        <begin position="9"/>
        <end position="190"/>
    </location>
</feature>
<dbReference type="EC" id="4.1.2.17" evidence="4"/>
<evidence type="ECO:0000313" key="5">
    <source>
        <dbReference type="Proteomes" id="UP000749311"/>
    </source>
</evidence>
<dbReference type="Proteomes" id="UP000749311">
    <property type="component" value="Unassembled WGS sequence"/>
</dbReference>
<protein>
    <submittedName>
        <fullName evidence="4">L-fuculose-phosphate aldolase/L-ribulose-5-phosphate 4-epimerase</fullName>
        <ecNumber evidence="4">4.1.2.17</ecNumber>
        <ecNumber evidence="4">5.1.3.4</ecNumber>
    </submittedName>
</protein>
<dbReference type="SUPFAM" id="SSF53639">
    <property type="entry name" value="AraD/HMP-PK domain-like"/>
    <property type="match status" value="1"/>
</dbReference>
<evidence type="ECO:0000313" key="4">
    <source>
        <dbReference type="EMBL" id="NIH55913.1"/>
    </source>
</evidence>
<reference evidence="4 5" key="1">
    <citation type="submission" date="2020-02" db="EMBL/GenBank/DDBJ databases">
        <title>Sequencing the genomes of 1000 actinobacteria strains.</title>
        <authorList>
            <person name="Klenk H.-P."/>
        </authorList>
    </citation>
    <scope>NUCLEOTIDE SEQUENCE [LARGE SCALE GENOMIC DNA]</scope>
    <source>
        <strain evidence="4 5">DSM 19609</strain>
    </source>
</reference>
<dbReference type="InterPro" id="IPR050197">
    <property type="entry name" value="Aldolase_class_II_sugar_metab"/>
</dbReference>
<dbReference type="InterPro" id="IPR001303">
    <property type="entry name" value="Aldolase_II/adducin_N"/>
</dbReference>
<accession>A0ABX0SF29</accession>
<keyword evidence="5" id="KW-1185">Reference proteome</keyword>
<keyword evidence="4" id="KW-0413">Isomerase</keyword>
<comment type="caution">
    <text evidence="4">The sequence shown here is derived from an EMBL/GenBank/DDBJ whole genome shotgun (WGS) entry which is preliminary data.</text>
</comment>
<evidence type="ECO:0000256" key="2">
    <source>
        <dbReference type="ARBA" id="ARBA00023239"/>
    </source>
</evidence>
<dbReference type="RefSeq" id="WP_208390409.1">
    <property type="nucleotide sequence ID" value="NZ_BAAAOO010000002.1"/>
</dbReference>
<dbReference type="Pfam" id="PF00596">
    <property type="entry name" value="Aldolase_II"/>
    <property type="match status" value="1"/>
</dbReference>
<dbReference type="InterPro" id="IPR036409">
    <property type="entry name" value="Aldolase_II/adducin_N_sf"/>
</dbReference>
<proteinExistence type="predicted"/>
<evidence type="ECO:0000256" key="1">
    <source>
        <dbReference type="ARBA" id="ARBA00022723"/>
    </source>
</evidence>
<dbReference type="EC" id="5.1.3.4" evidence="4"/>
<dbReference type="EMBL" id="JAAMOZ010000001">
    <property type="protein sequence ID" value="NIH55913.1"/>
    <property type="molecule type" value="Genomic_DNA"/>
</dbReference>
<keyword evidence="1" id="KW-0479">Metal-binding</keyword>
<dbReference type="GO" id="GO:0008738">
    <property type="term" value="F:L-fuculose-phosphate aldolase activity"/>
    <property type="evidence" value="ECO:0007669"/>
    <property type="project" value="UniProtKB-EC"/>
</dbReference>
<gene>
    <name evidence="4" type="ORF">FB473_000558</name>
</gene>
<dbReference type="SMART" id="SM01007">
    <property type="entry name" value="Aldolase_II"/>
    <property type="match status" value="1"/>
</dbReference>
<dbReference type="PANTHER" id="PTHR22789:SF0">
    <property type="entry name" value="3-OXO-TETRONATE 4-PHOSPHATE DECARBOXYLASE-RELATED"/>
    <property type="match status" value="1"/>
</dbReference>
<sequence length="198" mass="21455">MTDVDELREQLAVASGRAYTRGIQTGNGGNVSARLPDGRSMLVTASGGSFGDCRPESFLTTDLDGTVREGKGKPTRETYMHGHIYQCRPDVSAVVHVHAPYAIAMAHAVSQLPLVTWHSRLKIPGSIPVLDVQSPMVRPSDWPIVERCLLAEPHVDAFILRDHGIVAMAQSPDNAEHLAELVEETAQIAFLTHMAGRG</sequence>